<dbReference type="InterPro" id="IPR001182">
    <property type="entry name" value="FtsW/RodA"/>
</dbReference>
<comment type="similarity">
    <text evidence="14 16">Belongs to the SEDS family. FtsW subfamily.</text>
</comment>
<evidence type="ECO:0000256" key="5">
    <source>
        <dbReference type="ARBA" id="ARBA00022676"/>
    </source>
</evidence>
<feature type="transmembrane region" description="Helical" evidence="16">
    <location>
        <begin position="297"/>
        <end position="322"/>
    </location>
</feature>
<keyword evidence="13 16" id="KW-0961">Cell wall biogenesis/degradation</keyword>
<gene>
    <name evidence="16 17" type="primary">ftsW</name>
    <name evidence="17" type="ORF">E5987_03015</name>
</gene>
<proteinExistence type="inferred from homology"/>
<sequence length="409" mass="44982">MLRRKEKDRDEIATRIGDSSVGIITYDTEHRIGPISTDYGILFAVFSLMVIGSLMVFSASVSLSDSPKYATTETHFFIRHMISLAAALICGYVCWHIPMKVWRRCAPVLFCLGVLLLIAVFVPGVGRKINGASRWIPLGILNLQVTEVMKIAVLLYAADFTVRKINYMHSIKKGFLPLLLVMVLVGFLVLKEPDLGAYFMMLAISMGILFLGGISIWIFFSILIGGFVLIATMIMAASWRAARFFAYLDPWEISNAQGKAYQLSHSLIAFGRGEAFGVGLGDAIEKQHYLPEAHTDFILAIIGEELGFVGVVVILCLFFWIVRRAIEIGRQAIHLEHFFSGLVAQGIAIWFGIQTFINVGVASGLLPTKGLTLPFVSFGGSALLSCTAAVAILLRVDYENKVTMQGGKI</sequence>
<feature type="transmembrane region" description="Helical" evidence="16">
    <location>
        <begin position="174"/>
        <end position="190"/>
    </location>
</feature>
<reference evidence="17 18" key="1">
    <citation type="submission" date="2019-12" db="EMBL/GenBank/DDBJ databases">
        <title>Microbes associate with the intestines of laboratory mice.</title>
        <authorList>
            <person name="Navarre W."/>
            <person name="Wong E."/>
        </authorList>
    </citation>
    <scope>NUCLEOTIDE SEQUENCE [LARGE SCALE GENOMIC DNA]</scope>
    <source>
        <strain evidence="17 18">NM82_D38</strain>
    </source>
</reference>
<dbReference type="GO" id="GO:0071555">
    <property type="term" value="P:cell wall organization"/>
    <property type="evidence" value="ECO:0007669"/>
    <property type="project" value="UniProtKB-KW"/>
</dbReference>
<dbReference type="GO" id="GO:0009252">
    <property type="term" value="P:peptidoglycan biosynthetic process"/>
    <property type="evidence" value="ECO:0007669"/>
    <property type="project" value="UniProtKB-UniRule"/>
</dbReference>
<feature type="transmembrane region" description="Helical" evidence="16">
    <location>
        <begin position="39"/>
        <end position="57"/>
    </location>
</feature>
<evidence type="ECO:0000256" key="9">
    <source>
        <dbReference type="ARBA" id="ARBA00022984"/>
    </source>
</evidence>
<keyword evidence="8 16" id="KW-0133">Cell shape</keyword>
<evidence type="ECO:0000256" key="1">
    <source>
        <dbReference type="ARBA" id="ARBA00004651"/>
    </source>
</evidence>
<feature type="transmembrane region" description="Helical" evidence="16">
    <location>
        <begin position="138"/>
        <end position="162"/>
    </location>
</feature>
<feature type="transmembrane region" description="Helical" evidence="16">
    <location>
        <begin position="196"/>
        <end position="220"/>
    </location>
</feature>
<dbReference type="AlphaFoldDB" id="A0A6L6YF82"/>
<dbReference type="GO" id="GO:0005886">
    <property type="term" value="C:plasma membrane"/>
    <property type="evidence" value="ECO:0007669"/>
    <property type="project" value="UniProtKB-SubCell"/>
</dbReference>
<dbReference type="Pfam" id="PF01098">
    <property type="entry name" value="FTSW_RODA_SPOVE"/>
    <property type="match status" value="1"/>
</dbReference>
<dbReference type="Proteomes" id="UP000472580">
    <property type="component" value="Unassembled WGS sequence"/>
</dbReference>
<feature type="transmembrane region" description="Helical" evidence="16">
    <location>
        <begin position="227"/>
        <end position="248"/>
    </location>
</feature>
<comment type="caution">
    <text evidence="17">The sequence shown here is derived from an EMBL/GenBank/DDBJ whole genome shotgun (WGS) entry which is preliminary data.</text>
</comment>
<dbReference type="RefSeq" id="WP_160334609.1">
    <property type="nucleotide sequence ID" value="NZ_CALPCR010000008.1"/>
</dbReference>
<evidence type="ECO:0000256" key="13">
    <source>
        <dbReference type="ARBA" id="ARBA00023316"/>
    </source>
</evidence>
<evidence type="ECO:0000256" key="11">
    <source>
        <dbReference type="ARBA" id="ARBA00023136"/>
    </source>
</evidence>
<keyword evidence="11 16" id="KW-0472">Membrane</keyword>
<dbReference type="UniPathway" id="UPA00219"/>
<feature type="transmembrane region" description="Helical" evidence="16">
    <location>
        <begin position="107"/>
        <end position="126"/>
    </location>
</feature>
<name>A0A6L6YF82_9BURK</name>
<evidence type="ECO:0000256" key="6">
    <source>
        <dbReference type="ARBA" id="ARBA00022679"/>
    </source>
</evidence>
<dbReference type="EC" id="2.4.99.28" evidence="16"/>
<dbReference type="PANTHER" id="PTHR30474">
    <property type="entry name" value="CELL CYCLE PROTEIN"/>
    <property type="match status" value="1"/>
</dbReference>
<keyword evidence="18" id="KW-1185">Reference proteome</keyword>
<dbReference type="GO" id="GO:0015648">
    <property type="term" value="F:lipid-linked peptidoglycan transporter activity"/>
    <property type="evidence" value="ECO:0007669"/>
    <property type="project" value="TreeGrafter"/>
</dbReference>
<dbReference type="PANTHER" id="PTHR30474:SF2">
    <property type="entry name" value="PEPTIDOGLYCAN GLYCOSYLTRANSFERASE FTSW-RELATED"/>
    <property type="match status" value="1"/>
</dbReference>
<evidence type="ECO:0000256" key="12">
    <source>
        <dbReference type="ARBA" id="ARBA00023306"/>
    </source>
</evidence>
<comment type="pathway">
    <text evidence="2 16">Cell wall biogenesis; peptidoglycan biosynthesis.</text>
</comment>
<feature type="transmembrane region" description="Helical" evidence="16">
    <location>
        <begin position="77"/>
        <end position="95"/>
    </location>
</feature>
<dbReference type="GO" id="GO:0008360">
    <property type="term" value="P:regulation of cell shape"/>
    <property type="evidence" value="ECO:0007669"/>
    <property type="project" value="UniProtKB-KW"/>
</dbReference>
<keyword evidence="16" id="KW-0997">Cell inner membrane</keyword>
<evidence type="ECO:0000256" key="10">
    <source>
        <dbReference type="ARBA" id="ARBA00022989"/>
    </source>
</evidence>
<keyword evidence="7 16" id="KW-0812">Transmembrane</keyword>
<dbReference type="NCBIfam" id="TIGR02614">
    <property type="entry name" value="ftsW"/>
    <property type="match status" value="1"/>
</dbReference>
<dbReference type="InterPro" id="IPR013437">
    <property type="entry name" value="FtsW"/>
</dbReference>
<dbReference type="EMBL" id="WSRP01000006">
    <property type="protein sequence ID" value="MVX56177.1"/>
    <property type="molecule type" value="Genomic_DNA"/>
</dbReference>
<keyword evidence="4 16" id="KW-0132">Cell division</keyword>
<dbReference type="GO" id="GO:0043093">
    <property type="term" value="P:FtsZ-dependent cytokinesis"/>
    <property type="evidence" value="ECO:0007669"/>
    <property type="project" value="UniProtKB-UniRule"/>
</dbReference>
<evidence type="ECO:0000256" key="14">
    <source>
        <dbReference type="ARBA" id="ARBA00038053"/>
    </source>
</evidence>
<feature type="transmembrane region" description="Helical" evidence="16">
    <location>
        <begin position="334"/>
        <end position="353"/>
    </location>
</feature>
<comment type="function">
    <text evidence="16">Peptidoglycan polymerase that is essential for cell division.</text>
</comment>
<evidence type="ECO:0000256" key="15">
    <source>
        <dbReference type="ARBA" id="ARBA00049902"/>
    </source>
</evidence>
<evidence type="ECO:0000256" key="16">
    <source>
        <dbReference type="HAMAP-Rule" id="MF_00913"/>
    </source>
</evidence>
<keyword evidence="5 16" id="KW-0328">Glycosyltransferase</keyword>
<accession>A0A6L6YF82</accession>
<feature type="transmembrane region" description="Helical" evidence="16">
    <location>
        <begin position="373"/>
        <end position="394"/>
    </location>
</feature>
<keyword evidence="3 16" id="KW-1003">Cell membrane</keyword>
<comment type="subcellular location">
    <subcellularLocation>
        <location evidence="16">Cell inner membrane</location>
        <topology evidence="16">Multi-pass membrane protein</topology>
    </subcellularLocation>
    <subcellularLocation>
        <location evidence="1">Cell membrane</location>
        <topology evidence="1">Multi-pass membrane protein</topology>
    </subcellularLocation>
    <text evidence="16">Localizes to the division septum.</text>
</comment>
<protein>
    <recommendedName>
        <fullName evidence="16">Probable peptidoglycan glycosyltransferase FtsW</fullName>
        <shortName evidence="16">PGT</shortName>
        <ecNumber evidence="16">2.4.99.28</ecNumber>
    </recommendedName>
    <alternativeName>
        <fullName evidence="16">Cell division protein FtsW</fullName>
    </alternativeName>
    <alternativeName>
        <fullName evidence="16">Cell wall polymerase</fullName>
    </alternativeName>
    <alternativeName>
        <fullName evidence="16">Peptidoglycan polymerase</fullName>
        <shortName evidence="16">PG polymerase</shortName>
    </alternativeName>
</protein>
<keyword evidence="12 16" id="KW-0131">Cell cycle</keyword>
<evidence type="ECO:0000256" key="4">
    <source>
        <dbReference type="ARBA" id="ARBA00022618"/>
    </source>
</evidence>
<dbReference type="HAMAP" id="MF_00913">
    <property type="entry name" value="PGT_FtsW_proteobact"/>
    <property type="match status" value="1"/>
</dbReference>
<dbReference type="GO" id="GO:0008955">
    <property type="term" value="F:peptidoglycan glycosyltransferase activity"/>
    <property type="evidence" value="ECO:0007669"/>
    <property type="project" value="UniProtKB-UniRule"/>
</dbReference>
<keyword evidence="10 16" id="KW-1133">Transmembrane helix</keyword>
<keyword evidence="9 16" id="KW-0573">Peptidoglycan synthesis</keyword>
<organism evidence="17 18">
    <name type="scientific">Parasutterella muris</name>
    <dbReference type="NCBI Taxonomy" id="2565572"/>
    <lineage>
        <taxon>Bacteria</taxon>
        <taxon>Pseudomonadati</taxon>
        <taxon>Pseudomonadota</taxon>
        <taxon>Betaproteobacteria</taxon>
        <taxon>Burkholderiales</taxon>
        <taxon>Sutterellaceae</taxon>
        <taxon>Parasutterella</taxon>
    </lineage>
</organism>
<comment type="catalytic activity">
    <reaction evidence="15 16">
        <text>[GlcNAc-(1-&gt;4)-Mur2Ac(oyl-L-Ala-gamma-D-Glu-L-Lys-D-Ala-D-Ala)](n)-di-trans,octa-cis-undecaprenyl diphosphate + beta-D-GlcNAc-(1-&gt;4)-Mur2Ac(oyl-L-Ala-gamma-D-Glu-L-Lys-D-Ala-D-Ala)-di-trans,octa-cis-undecaprenyl diphosphate = [GlcNAc-(1-&gt;4)-Mur2Ac(oyl-L-Ala-gamma-D-Glu-L-Lys-D-Ala-D-Ala)](n+1)-di-trans,octa-cis-undecaprenyl diphosphate + di-trans,octa-cis-undecaprenyl diphosphate + H(+)</text>
        <dbReference type="Rhea" id="RHEA:23708"/>
        <dbReference type="Rhea" id="RHEA-COMP:9602"/>
        <dbReference type="Rhea" id="RHEA-COMP:9603"/>
        <dbReference type="ChEBI" id="CHEBI:15378"/>
        <dbReference type="ChEBI" id="CHEBI:58405"/>
        <dbReference type="ChEBI" id="CHEBI:60033"/>
        <dbReference type="ChEBI" id="CHEBI:78435"/>
        <dbReference type="EC" id="2.4.99.28"/>
    </reaction>
</comment>
<evidence type="ECO:0000313" key="17">
    <source>
        <dbReference type="EMBL" id="MVX56177.1"/>
    </source>
</evidence>
<evidence type="ECO:0000256" key="3">
    <source>
        <dbReference type="ARBA" id="ARBA00022475"/>
    </source>
</evidence>
<evidence type="ECO:0000313" key="18">
    <source>
        <dbReference type="Proteomes" id="UP000472580"/>
    </source>
</evidence>
<dbReference type="OrthoDB" id="9768187at2"/>
<dbReference type="GO" id="GO:0032153">
    <property type="term" value="C:cell division site"/>
    <property type="evidence" value="ECO:0007669"/>
    <property type="project" value="UniProtKB-UniRule"/>
</dbReference>
<keyword evidence="6 16" id="KW-0808">Transferase</keyword>
<evidence type="ECO:0000256" key="7">
    <source>
        <dbReference type="ARBA" id="ARBA00022692"/>
    </source>
</evidence>
<evidence type="ECO:0000256" key="2">
    <source>
        <dbReference type="ARBA" id="ARBA00004752"/>
    </source>
</evidence>
<evidence type="ECO:0000256" key="8">
    <source>
        <dbReference type="ARBA" id="ARBA00022960"/>
    </source>
</evidence>